<dbReference type="AlphaFoldDB" id="A0A2I0X8N6"/>
<dbReference type="InterPro" id="IPR003613">
    <property type="entry name" value="Ubox_domain"/>
</dbReference>
<dbReference type="PANTHER" id="PTHR45958:SF14">
    <property type="entry name" value="RING-TYPE E3 UBIQUITIN TRANSFERASE"/>
    <property type="match status" value="1"/>
</dbReference>
<dbReference type="OrthoDB" id="629492at2759"/>
<dbReference type="GO" id="GO:0016567">
    <property type="term" value="P:protein ubiquitination"/>
    <property type="evidence" value="ECO:0007669"/>
    <property type="project" value="UniProtKB-UniPathway"/>
</dbReference>
<dbReference type="Proteomes" id="UP000233837">
    <property type="component" value="Unassembled WGS sequence"/>
</dbReference>
<name>A0A2I0X8N6_9ASPA</name>
<keyword evidence="7" id="KW-1185">Reference proteome</keyword>
<dbReference type="Pfam" id="PF04564">
    <property type="entry name" value="U-box"/>
    <property type="match status" value="1"/>
</dbReference>
<comment type="pathway">
    <text evidence="2">Protein modification; protein ubiquitination.</text>
</comment>
<evidence type="ECO:0000256" key="3">
    <source>
        <dbReference type="ARBA" id="ARBA00012483"/>
    </source>
</evidence>
<dbReference type="EC" id="2.3.2.27" evidence="3"/>
<evidence type="ECO:0000256" key="2">
    <source>
        <dbReference type="ARBA" id="ARBA00004906"/>
    </source>
</evidence>
<accession>A0A2I0X8N6</accession>
<organism evidence="6 7">
    <name type="scientific">Dendrobium catenatum</name>
    <dbReference type="NCBI Taxonomy" id="906689"/>
    <lineage>
        <taxon>Eukaryota</taxon>
        <taxon>Viridiplantae</taxon>
        <taxon>Streptophyta</taxon>
        <taxon>Embryophyta</taxon>
        <taxon>Tracheophyta</taxon>
        <taxon>Spermatophyta</taxon>
        <taxon>Magnoliopsida</taxon>
        <taxon>Liliopsida</taxon>
        <taxon>Asparagales</taxon>
        <taxon>Orchidaceae</taxon>
        <taxon>Epidendroideae</taxon>
        <taxon>Malaxideae</taxon>
        <taxon>Dendrobiinae</taxon>
        <taxon>Dendrobium</taxon>
    </lineage>
</organism>
<protein>
    <recommendedName>
        <fullName evidence="3">RING-type E3 ubiquitin transferase</fullName>
        <ecNumber evidence="3">2.3.2.27</ecNumber>
    </recommendedName>
</protein>
<dbReference type="CDD" id="cd16664">
    <property type="entry name" value="RING-Ubox_PUB"/>
    <property type="match status" value="1"/>
</dbReference>
<evidence type="ECO:0000313" key="6">
    <source>
        <dbReference type="EMBL" id="PKU84254.1"/>
    </source>
</evidence>
<evidence type="ECO:0000313" key="7">
    <source>
        <dbReference type="Proteomes" id="UP000233837"/>
    </source>
</evidence>
<feature type="domain" description="U-box" evidence="5">
    <location>
        <begin position="256"/>
        <end position="335"/>
    </location>
</feature>
<dbReference type="InterPro" id="IPR000225">
    <property type="entry name" value="Armadillo"/>
</dbReference>
<dbReference type="InterPro" id="IPR052608">
    <property type="entry name" value="U-box_domain_protein"/>
</dbReference>
<dbReference type="PANTHER" id="PTHR45958">
    <property type="entry name" value="RING-TYPE E3 UBIQUITIN TRANSFERASE"/>
    <property type="match status" value="1"/>
</dbReference>
<dbReference type="InterPro" id="IPR011989">
    <property type="entry name" value="ARM-like"/>
</dbReference>
<dbReference type="SMART" id="SM00504">
    <property type="entry name" value="Ubox"/>
    <property type="match status" value="1"/>
</dbReference>
<dbReference type="SUPFAM" id="SSF48371">
    <property type="entry name" value="ARM repeat"/>
    <property type="match status" value="1"/>
</dbReference>
<proteinExistence type="predicted"/>
<dbReference type="GO" id="GO:0061630">
    <property type="term" value="F:ubiquitin protein ligase activity"/>
    <property type="evidence" value="ECO:0007669"/>
    <property type="project" value="UniProtKB-EC"/>
</dbReference>
<dbReference type="Gene3D" id="1.25.10.10">
    <property type="entry name" value="Leucine-rich Repeat Variant"/>
    <property type="match status" value="2"/>
</dbReference>
<dbReference type="PROSITE" id="PS51698">
    <property type="entry name" value="U_BOX"/>
    <property type="match status" value="1"/>
</dbReference>
<dbReference type="SUPFAM" id="SSF57850">
    <property type="entry name" value="RING/U-box"/>
    <property type="match status" value="1"/>
</dbReference>
<evidence type="ECO:0000259" key="5">
    <source>
        <dbReference type="PROSITE" id="PS51698"/>
    </source>
</evidence>
<dbReference type="Gene3D" id="3.30.40.10">
    <property type="entry name" value="Zinc/RING finger domain, C3HC4 (zinc finger)"/>
    <property type="match status" value="1"/>
</dbReference>
<evidence type="ECO:0000256" key="4">
    <source>
        <dbReference type="ARBA" id="ARBA00022679"/>
    </source>
</evidence>
<comment type="catalytic activity">
    <reaction evidence="1">
        <text>S-ubiquitinyl-[E2 ubiquitin-conjugating enzyme]-L-cysteine + [acceptor protein]-L-lysine = [E2 ubiquitin-conjugating enzyme]-L-cysteine + N(6)-ubiquitinyl-[acceptor protein]-L-lysine.</text>
        <dbReference type="EC" id="2.3.2.27"/>
    </reaction>
</comment>
<dbReference type="EMBL" id="KZ502052">
    <property type="protein sequence ID" value="PKU84254.1"/>
    <property type="molecule type" value="Genomic_DNA"/>
</dbReference>
<gene>
    <name evidence="6" type="primary">PUB43</name>
    <name evidence="6" type="ORF">MA16_Dca002767</name>
</gene>
<reference evidence="6 7" key="2">
    <citation type="journal article" date="2017" name="Nature">
        <title>The Apostasia genome and the evolution of orchids.</title>
        <authorList>
            <person name="Zhang G.Q."/>
            <person name="Liu K.W."/>
            <person name="Li Z."/>
            <person name="Lohaus R."/>
            <person name="Hsiao Y.Y."/>
            <person name="Niu S.C."/>
            <person name="Wang J.Y."/>
            <person name="Lin Y.C."/>
            <person name="Xu Q."/>
            <person name="Chen L.J."/>
            <person name="Yoshida K."/>
            <person name="Fujiwara S."/>
            <person name="Wang Z.W."/>
            <person name="Zhang Y.Q."/>
            <person name="Mitsuda N."/>
            <person name="Wang M."/>
            <person name="Liu G.H."/>
            <person name="Pecoraro L."/>
            <person name="Huang H.X."/>
            <person name="Xiao X.J."/>
            <person name="Lin M."/>
            <person name="Wu X.Y."/>
            <person name="Wu W.L."/>
            <person name="Chen Y.Y."/>
            <person name="Chang S.B."/>
            <person name="Sakamoto S."/>
            <person name="Ohme-Takagi M."/>
            <person name="Yagi M."/>
            <person name="Zeng S.J."/>
            <person name="Shen C.Y."/>
            <person name="Yeh C.M."/>
            <person name="Luo Y.B."/>
            <person name="Tsai W.C."/>
            <person name="Van de Peer Y."/>
            <person name="Liu Z.J."/>
        </authorList>
    </citation>
    <scope>NUCLEOTIDE SEQUENCE [LARGE SCALE GENOMIC DNA]</scope>
    <source>
        <tissue evidence="6">The whole plant</tissue>
    </source>
</reference>
<sequence>MKSAASNPRPPARPPPEGAASLDFINRTLAEICSYDDDFTCDPPRRFFALVRRLQLLFQQVAAFADLSSPPVITAIRGIAGDLEASRAPLFAYGRPSRILILINCEPLCASLRSLASSISSSLNLFDSPLSPFPDLRKKAADLSRDFACSDIRLTENEDRVYRTLQKEAEVRSSSKAVQSAIIMDIARALGIDLCDHGKLSEHIRQLRSVISSGLSSVTERKILMSLEKIFDSWSTETCLTTASVDEDFEENAQIPPFKSFICPLTKEVMKDPVVLESSQNYDRSAILKWFERCREDGRVPTCPMTGQEQVSLEFKRNIGLAGAIEEWINRNIEVQIKVALQYLGEGGLSSAESVEKVLDSIYRISEEHPESRYRVRNASIVNLVIQMLKEQSKMMGSHLRWKALMALHSMARDEESKLIMLKEGITRLAIRSLSETSEKEREFALRILLDFSVDEEFSSNLALEKGALYLLTSIAGNSNQPALSNLAEDVLKNMEKVEGNIEYLSKEGRYQPLLSRLCEGSEDVKMEVVKLLGKMNLTNSGKNYIARKGGRVLVGMLYSDVEGMEPNLQALCNLASLGDNAAVLVSQGLLPALTNILFTKQLGDSSKELAALTIAKIVSNPGHWESSFADNEGHEMQSAFIIHKLLGLLDLVSSKFQAAILLTLCGVTTSPKASDTAATHIKSGNGIKTVLQFLEHSDEPCRAHSYKLLSLLSEKMGQFTLEEFRASGKLSFLKEILLNAQCPLGEKTDIACILSNLPVSDSEVINILGPDLLIWSASQVKMQSSNSLGKNSKDSRNMIEGLLSLLLHYARNHDPKIISLIQETHFMAIFLEQLNNHSSHRAKRLGALGLKYLSESASLSSASRDSELQAPTGCFAHFVLLCGKPPMVPTQCPFHSVVCTDGSSFCLLKANAIKELIDLMDDDNVDVQLAAVEALLTLIPNTQTSEKAAEKLKELGLFKEAILLFKGLAPGELQERVALMLDRFLQKKKLAELCFTDSDLVKALVEALKHGTANTRAYAQDALQNLNQISGIGDRFSR</sequence>
<dbReference type="UniPathway" id="UPA00143"/>
<dbReference type="InterPro" id="IPR013083">
    <property type="entry name" value="Znf_RING/FYVE/PHD"/>
</dbReference>
<dbReference type="InterPro" id="IPR045210">
    <property type="entry name" value="RING-Ubox_PUB"/>
</dbReference>
<dbReference type="InterPro" id="IPR016024">
    <property type="entry name" value="ARM-type_fold"/>
</dbReference>
<dbReference type="SMART" id="SM00185">
    <property type="entry name" value="ARM"/>
    <property type="match status" value="4"/>
</dbReference>
<keyword evidence="4" id="KW-0808">Transferase</keyword>
<evidence type="ECO:0000256" key="1">
    <source>
        <dbReference type="ARBA" id="ARBA00000900"/>
    </source>
</evidence>
<reference evidence="6 7" key="1">
    <citation type="journal article" date="2016" name="Sci. Rep.">
        <title>The Dendrobium catenatum Lindl. genome sequence provides insights into polysaccharide synthase, floral development and adaptive evolution.</title>
        <authorList>
            <person name="Zhang G.Q."/>
            <person name="Xu Q."/>
            <person name="Bian C."/>
            <person name="Tsai W.C."/>
            <person name="Yeh C.M."/>
            <person name="Liu K.W."/>
            <person name="Yoshida K."/>
            <person name="Zhang L.S."/>
            <person name="Chang S.B."/>
            <person name="Chen F."/>
            <person name="Shi Y."/>
            <person name="Su Y.Y."/>
            <person name="Zhang Y.Q."/>
            <person name="Chen L.J."/>
            <person name="Yin Y."/>
            <person name="Lin M."/>
            <person name="Huang H."/>
            <person name="Deng H."/>
            <person name="Wang Z.W."/>
            <person name="Zhu S.L."/>
            <person name="Zhao X."/>
            <person name="Deng C."/>
            <person name="Niu S.C."/>
            <person name="Huang J."/>
            <person name="Wang M."/>
            <person name="Liu G.H."/>
            <person name="Yang H.J."/>
            <person name="Xiao X.J."/>
            <person name="Hsiao Y.Y."/>
            <person name="Wu W.L."/>
            <person name="Chen Y.Y."/>
            <person name="Mitsuda N."/>
            <person name="Ohme-Takagi M."/>
            <person name="Luo Y.B."/>
            <person name="Van de Peer Y."/>
            <person name="Liu Z.J."/>
        </authorList>
    </citation>
    <scope>NUCLEOTIDE SEQUENCE [LARGE SCALE GENOMIC DNA]</scope>
    <source>
        <tissue evidence="6">The whole plant</tissue>
    </source>
</reference>